<dbReference type="EMBL" id="BAAAYK010000038">
    <property type="protein sequence ID" value="GAA3360777.1"/>
    <property type="molecule type" value="Genomic_DNA"/>
</dbReference>
<reference evidence="2" key="1">
    <citation type="journal article" date="2019" name="Int. J. Syst. Evol. Microbiol.">
        <title>The Global Catalogue of Microorganisms (GCM) 10K type strain sequencing project: providing services to taxonomists for standard genome sequencing and annotation.</title>
        <authorList>
            <consortium name="The Broad Institute Genomics Platform"/>
            <consortium name="The Broad Institute Genome Sequencing Center for Infectious Disease"/>
            <person name="Wu L."/>
            <person name="Ma J."/>
        </authorList>
    </citation>
    <scope>NUCLEOTIDE SEQUENCE [LARGE SCALE GENOMIC DNA]</scope>
    <source>
        <strain evidence="2">JCM 9687</strain>
    </source>
</reference>
<evidence type="ECO:0000313" key="1">
    <source>
        <dbReference type="EMBL" id="GAA3360777.1"/>
    </source>
</evidence>
<name>A0ABP6RSU5_9PSEU</name>
<keyword evidence="2" id="KW-1185">Reference proteome</keyword>
<accession>A0ABP6RSU5</accession>
<sequence>MSLSRALPAPLVAREWWCAPDEPLLWALWQEDLVYRVKGLDERGAQLESWGKRVARGGGKAAAAVGGFAGDALLTMAFGSGDSGDRGKPGSGGGRRADLTVFGSAPECAAVRTIGSTVPAEGSPYRTLWMLTPRRLGVAVELLARGGASARAGQGVRAGQGEFGKNAPGEPIRPERVLPWLEFGPNDIADCRPIGSKLPITCAITLRDGSGFGLNARRPGGVPVMLDALRAFTGGGGGRG</sequence>
<gene>
    <name evidence="1" type="ORF">GCM10020366_42160</name>
</gene>
<dbReference type="Proteomes" id="UP001500483">
    <property type="component" value="Unassembled WGS sequence"/>
</dbReference>
<dbReference type="RefSeq" id="WP_344928918.1">
    <property type="nucleotide sequence ID" value="NZ_BAAAYK010000038.1"/>
</dbReference>
<evidence type="ECO:0000313" key="2">
    <source>
        <dbReference type="Proteomes" id="UP001500483"/>
    </source>
</evidence>
<proteinExistence type="predicted"/>
<organism evidence="1 2">
    <name type="scientific">Saccharopolyspora gregorii</name>
    <dbReference type="NCBI Taxonomy" id="33914"/>
    <lineage>
        <taxon>Bacteria</taxon>
        <taxon>Bacillati</taxon>
        <taxon>Actinomycetota</taxon>
        <taxon>Actinomycetes</taxon>
        <taxon>Pseudonocardiales</taxon>
        <taxon>Pseudonocardiaceae</taxon>
        <taxon>Saccharopolyspora</taxon>
    </lineage>
</organism>
<protein>
    <submittedName>
        <fullName evidence="1">Uncharacterized protein</fullName>
    </submittedName>
</protein>
<comment type="caution">
    <text evidence="1">The sequence shown here is derived from an EMBL/GenBank/DDBJ whole genome shotgun (WGS) entry which is preliminary data.</text>
</comment>